<sequence length="266" mass="30419">MPQQRIDSRQPIVSDHSQSRQVRYLYSRLCAALLALFSLCCIAEERPIRFSITESGVMPLVDIRHGEAVGGILHDLPMRLAAKIGRPAQLLVMPRLRVQRALLHNEIDVRCYVNPGWLSEDYPGYLWSIPFMMQRDLLVGRSPRPTSPDELPRQSIGTVLGFSYPTLHTLFMTGKLLRNDGRTQGLVLSKLAAGRYEYAISNELALHWYNRQSDDAHTLYEVHELARDMAACLVRDAPDVPTMQLLRAMEEMERDGEFTAILQRYR</sequence>
<dbReference type="Gene3D" id="3.40.190.10">
    <property type="entry name" value="Periplasmic binding protein-like II"/>
    <property type="match status" value="2"/>
</dbReference>
<evidence type="ECO:0000313" key="2">
    <source>
        <dbReference type="Proteomes" id="UP000198606"/>
    </source>
</evidence>
<organism evidence="1 2">
    <name type="scientific">Phytopseudomonas flavescens</name>
    <dbReference type="NCBI Taxonomy" id="29435"/>
    <lineage>
        <taxon>Bacteria</taxon>
        <taxon>Pseudomonadati</taxon>
        <taxon>Pseudomonadota</taxon>
        <taxon>Gammaproteobacteria</taxon>
        <taxon>Pseudomonadales</taxon>
        <taxon>Pseudomonadaceae</taxon>
        <taxon>Phytopseudomonas</taxon>
    </lineage>
</organism>
<proteinExistence type="predicted"/>
<evidence type="ECO:0000313" key="1">
    <source>
        <dbReference type="EMBL" id="SDH32031.1"/>
    </source>
</evidence>
<dbReference type="Proteomes" id="UP000198606">
    <property type="component" value="Unassembled WGS sequence"/>
</dbReference>
<dbReference type="EMBL" id="FNDG01000004">
    <property type="protein sequence ID" value="SDH32031.1"/>
    <property type="molecule type" value="Genomic_DNA"/>
</dbReference>
<gene>
    <name evidence="1" type="ORF">SAMN05216588_10429</name>
</gene>
<dbReference type="STRING" id="29435.SAMN05216588_10429"/>
<name>A0A1G8BFY1_9GAMM</name>
<dbReference type="SUPFAM" id="SSF53850">
    <property type="entry name" value="Periplasmic binding protein-like II"/>
    <property type="match status" value="1"/>
</dbReference>
<accession>A0A1G8BFY1</accession>
<dbReference type="RefSeq" id="WP_244158103.1">
    <property type="nucleotide sequence ID" value="NZ_FNDG01000004.1"/>
</dbReference>
<protein>
    <submittedName>
        <fullName evidence="1">Polar amino acid transport system substrate-binding protein</fullName>
    </submittedName>
</protein>
<dbReference type="AlphaFoldDB" id="A0A1G8BFY1"/>
<reference evidence="1 2" key="1">
    <citation type="submission" date="2016-10" db="EMBL/GenBank/DDBJ databases">
        <authorList>
            <person name="de Groot N.N."/>
        </authorList>
    </citation>
    <scope>NUCLEOTIDE SEQUENCE [LARGE SCALE GENOMIC DNA]</scope>
    <source>
        <strain evidence="1 2">LMG 18387</strain>
    </source>
</reference>